<dbReference type="SUPFAM" id="SSF69917">
    <property type="entry name" value="OMPT-like"/>
    <property type="match status" value="1"/>
</dbReference>
<keyword evidence="2" id="KW-1185">Reference proteome</keyword>
<keyword evidence="1" id="KW-0645">Protease</keyword>
<comment type="caution">
    <text evidence="1">The sequence shown here is derived from an EMBL/GenBank/DDBJ whole genome shotgun (WGS) entry which is preliminary data.</text>
</comment>
<dbReference type="GO" id="GO:0006508">
    <property type="term" value="P:proteolysis"/>
    <property type="evidence" value="ECO:0007669"/>
    <property type="project" value="UniProtKB-KW"/>
</dbReference>
<dbReference type="GO" id="GO:0004190">
    <property type="term" value="F:aspartic-type endopeptidase activity"/>
    <property type="evidence" value="ECO:0007669"/>
    <property type="project" value="InterPro"/>
</dbReference>
<evidence type="ECO:0000313" key="2">
    <source>
        <dbReference type="Proteomes" id="UP001138921"/>
    </source>
</evidence>
<name>A0A9X1AEW1_9HYPH</name>
<reference evidence="1" key="1">
    <citation type="journal article" date="2021" name="Microorganisms">
        <title>Phylogenomic Reconstruction and Metabolic Potential of the Genus Aminobacter.</title>
        <authorList>
            <person name="Artuso I."/>
            <person name="Turrini P."/>
            <person name="Pirolo M."/>
            <person name="Lugli G.A."/>
            <person name="Ventura M."/>
            <person name="Visca P."/>
        </authorList>
    </citation>
    <scope>NUCLEOTIDE SEQUENCE</scope>
    <source>
        <strain evidence="1">LMG 26462</strain>
    </source>
</reference>
<dbReference type="Gene3D" id="2.40.128.90">
    <property type="entry name" value="OMPT-like"/>
    <property type="match status" value="1"/>
</dbReference>
<dbReference type="RefSeq" id="WP_214392517.1">
    <property type="nucleotide sequence ID" value="NZ_JAFLWW010000007.1"/>
</dbReference>
<dbReference type="InterPro" id="IPR020080">
    <property type="entry name" value="OM_adhesin/peptidase_omptin"/>
</dbReference>
<dbReference type="Proteomes" id="UP001138921">
    <property type="component" value="Unassembled WGS sequence"/>
</dbReference>
<keyword evidence="1" id="KW-0378">Hydrolase</keyword>
<dbReference type="EMBL" id="JAFLWW010000007">
    <property type="protein sequence ID" value="MBT1158498.1"/>
    <property type="molecule type" value="Genomic_DNA"/>
</dbReference>
<dbReference type="Pfam" id="PF01278">
    <property type="entry name" value="Omptin"/>
    <property type="match status" value="1"/>
</dbReference>
<organism evidence="1 2">
    <name type="scientific">Aminobacter anthyllidis</name>
    <dbReference type="NCBI Taxonomy" id="1035067"/>
    <lineage>
        <taxon>Bacteria</taxon>
        <taxon>Pseudomonadati</taxon>
        <taxon>Pseudomonadota</taxon>
        <taxon>Alphaproteobacteria</taxon>
        <taxon>Hyphomicrobiales</taxon>
        <taxon>Phyllobacteriaceae</taxon>
        <taxon>Aminobacter</taxon>
    </lineage>
</organism>
<evidence type="ECO:0000313" key="1">
    <source>
        <dbReference type="EMBL" id="MBT1158498.1"/>
    </source>
</evidence>
<dbReference type="InterPro" id="IPR053724">
    <property type="entry name" value="OMP_A26_sf"/>
</dbReference>
<gene>
    <name evidence="1" type="ORF">J1C56_23155</name>
</gene>
<sequence>MTKFGNWTLSGLLRGGLSTNPSDIDHHWRSRVYEEDFRTIPFISLGAKAGYQITERASLFLAGNFDENFRAKGDMTVYDIPTGARSSTTFKDGAGMDFYAFTMSAGFKLTF</sequence>
<reference evidence="1" key="2">
    <citation type="submission" date="2021-03" db="EMBL/GenBank/DDBJ databases">
        <authorList>
            <person name="Artuso I."/>
            <person name="Turrini P."/>
            <person name="Pirolo M."/>
            <person name="Lugli G.A."/>
            <person name="Ventura M."/>
            <person name="Visca P."/>
        </authorList>
    </citation>
    <scope>NUCLEOTIDE SEQUENCE</scope>
    <source>
        <strain evidence="1">LMG 26462</strain>
    </source>
</reference>
<dbReference type="InterPro" id="IPR000036">
    <property type="entry name" value="Peptidase_A26_omptin"/>
</dbReference>
<dbReference type="AlphaFoldDB" id="A0A9X1AEW1"/>
<dbReference type="GO" id="GO:0009279">
    <property type="term" value="C:cell outer membrane"/>
    <property type="evidence" value="ECO:0007669"/>
    <property type="project" value="InterPro"/>
</dbReference>
<proteinExistence type="predicted"/>
<accession>A0A9X1AEW1</accession>
<protein>
    <submittedName>
        <fullName evidence="1">Omptin family outer membrane protease</fullName>
    </submittedName>
</protein>